<keyword evidence="3" id="KW-1185">Reference proteome</keyword>
<sequence>MGPVGSQKCCNSGCGHSCTAVAWGGTVPCITFGATAGSDSVRKPGFCPVRNGLYFSYDCEARCQRDGDCPRDQKCCLRGCDHECLAPSEEKPGICPLTDGITSNSPWCKSSCAEDKECAGDQKCCDSGCGRTCQAPERGVCPSPLGFGPCVDLCFADVECPRGQKCCSNGCGHVCMTLEWGQDRVPRSFWGKWGVQQNVGQGKG</sequence>
<dbReference type="PANTHER" id="PTHR19441:SF95">
    <property type="entry name" value="PERLWAPIN ISOFORM X1"/>
    <property type="match status" value="1"/>
</dbReference>
<accession>A0A8C0GCM4</accession>
<dbReference type="Proteomes" id="UP000694404">
    <property type="component" value="Unplaced"/>
</dbReference>
<organism evidence="2 3">
    <name type="scientific">Chelonoidis abingdonii</name>
    <name type="common">Abingdon island giant tortoise</name>
    <name type="synonym">Testudo abingdonii</name>
    <dbReference type="NCBI Taxonomy" id="106734"/>
    <lineage>
        <taxon>Eukaryota</taxon>
        <taxon>Metazoa</taxon>
        <taxon>Chordata</taxon>
        <taxon>Craniata</taxon>
        <taxon>Vertebrata</taxon>
        <taxon>Euteleostomi</taxon>
        <taxon>Archelosauria</taxon>
        <taxon>Testudinata</taxon>
        <taxon>Testudines</taxon>
        <taxon>Cryptodira</taxon>
        <taxon>Durocryptodira</taxon>
        <taxon>Testudinoidea</taxon>
        <taxon>Testudinidae</taxon>
        <taxon>Chelonoidis</taxon>
    </lineage>
</organism>
<reference evidence="2" key="1">
    <citation type="submission" date="2025-08" db="UniProtKB">
        <authorList>
            <consortium name="Ensembl"/>
        </authorList>
    </citation>
    <scope>IDENTIFICATION</scope>
</reference>
<dbReference type="GO" id="GO:0004867">
    <property type="term" value="F:serine-type endopeptidase inhibitor activity"/>
    <property type="evidence" value="ECO:0007669"/>
    <property type="project" value="TreeGrafter"/>
</dbReference>
<protein>
    <recommendedName>
        <fullName evidence="1">WAP domain-containing protein</fullName>
    </recommendedName>
</protein>
<dbReference type="PANTHER" id="PTHR19441">
    <property type="entry name" value="WHEY ACDIC PROTEIN WAP"/>
    <property type="match status" value="1"/>
</dbReference>
<dbReference type="InterPro" id="IPR050514">
    <property type="entry name" value="WAP_four-disulfide_core"/>
</dbReference>
<dbReference type="SUPFAM" id="SSF57256">
    <property type="entry name" value="Elafin-like"/>
    <property type="match status" value="3"/>
</dbReference>
<dbReference type="InterPro" id="IPR008197">
    <property type="entry name" value="WAP_dom"/>
</dbReference>
<dbReference type="PRINTS" id="PR00003">
    <property type="entry name" value="4DISULPHCORE"/>
</dbReference>
<dbReference type="Pfam" id="PF00095">
    <property type="entry name" value="WAP"/>
    <property type="match status" value="3"/>
</dbReference>
<feature type="domain" description="WAP" evidence="1">
    <location>
        <begin position="139"/>
        <end position="179"/>
    </location>
</feature>
<dbReference type="Gene3D" id="4.10.75.10">
    <property type="entry name" value="Elafin-like"/>
    <property type="match status" value="3"/>
</dbReference>
<name>A0A8C0GCM4_CHEAB</name>
<dbReference type="CDD" id="cd00199">
    <property type="entry name" value="WAP"/>
    <property type="match status" value="1"/>
</dbReference>
<dbReference type="InterPro" id="IPR036645">
    <property type="entry name" value="Elafin-like_sf"/>
</dbReference>
<dbReference type="GeneTree" id="ENSGT00940000167544"/>
<evidence type="ECO:0000313" key="2">
    <source>
        <dbReference type="Ensembl" id="ENSCABP00000006832.1"/>
    </source>
</evidence>
<dbReference type="OMA" id="HVKAGEC"/>
<dbReference type="SMART" id="SM00217">
    <property type="entry name" value="WAP"/>
    <property type="match status" value="3"/>
</dbReference>
<evidence type="ECO:0000259" key="1">
    <source>
        <dbReference type="PROSITE" id="PS51390"/>
    </source>
</evidence>
<reference evidence="2" key="2">
    <citation type="submission" date="2025-09" db="UniProtKB">
        <authorList>
            <consortium name="Ensembl"/>
        </authorList>
    </citation>
    <scope>IDENTIFICATION</scope>
</reference>
<dbReference type="Ensembl" id="ENSCABT00000007464.1">
    <property type="protein sequence ID" value="ENSCABP00000006832.1"/>
    <property type="gene ID" value="ENSCABG00000005172.1"/>
</dbReference>
<feature type="domain" description="WAP" evidence="1">
    <location>
        <begin position="88"/>
        <end position="137"/>
    </location>
</feature>
<dbReference type="AlphaFoldDB" id="A0A8C0GCM4"/>
<dbReference type="GO" id="GO:0005615">
    <property type="term" value="C:extracellular space"/>
    <property type="evidence" value="ECO:0007669"/>
    <property type="project" value="TreeGrafter"/>
</dbReference>
<proteinExistence type="predicted"/>
<evidence type="ECO:0000313" key="3">
    <source>
        <dbReference type="Proteomes" id="UP000694404"/>
    </source>
</evidence>
<feature type="domain" description="WAP" evidence="1">
    <location>
        <begin position="40"/>
        <end position="87"/>
    </location>
</feature>
<dbReference type="PROSITE" id="PS51390">
    <property type="entry name" value="WAP"/>
    <property type="match status" value="3"/>
</dbReference>